<dbReference type="OrthoDB" id="2329209at2"/>
<accession>A0A0R2MY16</accession>
<dbReference type="STRING" id="1293598.IV56_GL001490"/>
<comment type="caution">
    <text evidence="1">The sequence shown here is derived from an EMBL/GenBank/DDBJ whole genome shotgun (WGS) entry which is preliminary data.</text>
</comment>
<sequence length="215" mass="24033">MPVDDTKRDQLIHQLIEQIDTHPDQVGGYVDLITMLTSVGSLDQASELYLRAQERFNDASLTYAGGLLDYAREQYQQGITDLMPLLDDADYRADAAYMLGLMYQKMSQPQQALAFALIASDADADAEDAALLVANLLLTQGYFEQVTERLEPLLKHDSAAVNFTYGLAMNAQEKDGRPYLEKAEQLDPETYAEQTAQLRDISRFLNVRGRDDGNA</sequence>
<keyword evidence="2" id="KW-1185">Reference proteome</keyword>
<evidence type="ECO:0000313" key="2">
    <source>
        <dbReference type="Proteomes" id="UP000050969"/>
    </source>
</evidence>
<evidence type="ECO:0008006" key="3">
    <source>
        <dbReference type="Google" id="ProtNLM"/>
    </source>
</evidence>
<dbReference type="EMBL" id="JQCE01000005">
    <property type="protein sequence ID" value="KRO18358.1"/>
    <property type="molecule type" value="Genomic_DNA"/>
</dbReference>
<dbReference type="Gene3D" id="1.25.40.10">
    <property type="entry name" value="Tetratricopeptide repeat domain"/>
    <property type="match status" value="1"/>
</dbReference>
<dbReference type="Proteomes" id="UP000050969">
    <property type="component" value="Unassembled WGS sequence"/>
</dbReference>
<dbReference type="InterPro" id="IPR011990">
    <property type="entry name" value="TPR-like_helical_dom_sf"/>
</dbReference>
<proteinExistence type="predicted"/>
<gene>
    <name evidence="1" type="ORF">IV56_GL001490</name>
</gene>
<protein>
    <recommendedName>
        <fullName evidence="3">TPR repeats containing protein</fullName>
    </recommendedName>
</protein>
<name>A0A0R2MY16_9LACO</name>
<dbReference type="RefSeq" id="WP_054776497.1">
    <property type="nucleotide sequence ID" value="NZ_BBBX01000001.1"/>
</dbReference>
<organism evidence="1 2">
    <name type="scientific">Lacticaseibacillus saniviri JCM 17471 = DSM 24301</name>
    <dbReference type="NCBI Taxonomy" id="1293598"/>
    <lineage>
        <taxon>Bacteria</taxon>
        <taxon>Bacillati</taxon>
        <taxon>Bacillota</taxon>
        <taxon>Bacilli</taxon>
        <taxon>Lactobacillales</taxon>
        <taxon>Lactobacillaceae</taxon>
        <taxon>Lacticaseibacillus</taxon>
    </lineage>
</organism>
<reference evidence="1 2" key="1">
    <citation type="journal article" date="2015" name="Genome Announc.">
        <title>Expanding the biotechnology potential of lactobacilli through comparative genomics of 213 strains and associated genera.</title>
        <authorList>
            <person name="Sun Z."/>
            <person name="Harris H.M."/>
            <person name="McCann A."/>
            <person name="Guo C."/>
            <person name="Argimon S."/>
            <person name="Zhang W."/>
            <person name="Yang X."/>
            <person name="Jeffery I.B."/>
            <person name="Cooney J.C."/>
            <person name="Kagawa T.F."/>
            <person name="Liu W."/>
            <person name="Song Y."/>
            <person name="Salvetti E."/>
            <person name="Wrobel A."/>
            <person name="Rasinkangas P."/>
            <person name="Parkhill J."/>
            <person name="Rea M.C."/>
            <person name="O'Sullivan O."/>
            <person name="Ritari J."/>
            <person name="Douillard F.P."/>
            <person name="Paul Ross R."/>
            <person name="Yang R."/>
            <person name="Briner A.E."/>
            <person name="Felis G.E."/>
            <person name="de Vos W.M."/>
            <person name="Barrangou R."/>
            <person name="Klaenhammer T.R."/>
            <person name="Caufield P.W."/>
            <person name="Cui Y."/>
            <person name="Zhang H."/>
            <person name="O'Toole P.W."/>
        </authorList>
    </citation>
    <scope>NUCLEOTIDE SEQUENCE [LARGE SCALE GENOMIC DNA]</scope>
    <source>
        <strain evidence="1 2">DSM 24301</strain>
    </source>
</reference>
<dbReference type="SUPFAM" id="SSF48452">
    <property type="entry name" value="TPR-like"/>
    <property type="match status" value="1"/>
</dbReference>
<dbReference type="AlphaFoldDB" id="A0A0R2MY16"/>
<dbReference type="PATRIC" id="fig|1293598.4.peg.1555"/>
<evidence type="ECO:0000313" key="1">
    <source>
        <dbReference type="EMBL" id="KRO18358.1"/>
    </source>
</evidence>